<accession>A0ABS5QLA9</accession>
<dbReference type="Pfam" id="PF21918">
    <property type="entry name" value="cas_Cpf1_2nd"/>
    <property type="match status" value="1"/>
</dbReference>
<dbReference type="InterPro" id="IPR040852">
    <property type="entry name" value="RuvC_1"/>
</dbReference>
<gene>
    <name evidence="5" type="ORF">VAMP_48n137</name>
</gene>
<keyword evidence="5" id="KW-0540">Nuclease</keyword>
<protein>
    <submittedName>
        <fullName evidence="5">CRISPR-associated endonuclease Cas1, subtype PREFRAN</fullName>
    </submittedName>
</protein>
<evidence type="ECO:0000259" key="1">
    <source>
        <dbReference type="Pfam" id="PF18501"/>
    </source>
</evidence>
<evidence type="ECO:0000313" key="5">
    <source>
        <dbReference type="EMBL" id="MBS8121957.1"/>
    </source>
</evidence>
<organism evidence="5 6">
    <name type="scientific">Candidatus Vampirococcus lugosii</name>
    <dbReference type="NCBI Taxonomy" id="2789015"/>
    <lineage>
        <taxon>Bacteria</taxon>
        <taxon>Candidatus Absconditibacteriota</taxon>
        <taxon>Vampirococcus</taxon>
    </lineage>
</organism>
<feature type="domain" description="Cas12a RuvC nuclease" evidence="3">
    <location>
        <begin position="821"/>
        <end position="1207"/>
    </location>
</feature>
<keyword evidence="5" id="KW-0255">Endonuclease</keyword>
<sequence length="1208" mass="143634">MENFTNLYEISKTLRFELKPISNTLDNLKKDGIIQKDRQVQVNYTKIKDYFDDLHRKFVKQALQNIYLNQLEDFYNSYIELNKSPENKKNKKLQKEFEKISKNLRKELVKFFESQGNKWKQKYSFLKKGGISVLNEKEILKLMGEFYPEQKDLFAKFDRFFTYFANFNESRKNFYAEDGKAGAVATRAIDENLITFIKNIQDFQNFKNNFPDFIKNKLSQDEKAIFELDFYNNCLLQDGIDNYNKVLGGYSLDNGEKIQGINEKINLFKQKQIQSNKKDIKFPKFKLLYKQILSENLKQNFIEDIQDDNELIESIKISISKNKQKVNQAKNLINSFVVENKKYELDKIYITKQAINTISSKYFSGWDYIRGFFGKGEIADFVNFAELKNILENIPYQKLEDVFKHIYINKNIIFENKTIYENFLNIFNYELNKNIDELIKYEQSLNTILSNFEKNKDNILIIKNYFDSVLSVYSMMKYFVLEKNRKKVEDKETDNNFYNELNDYYTDYEIWKDYNLIRNYLTKKKIKTDKFKLNFDNSQFLTGWDKDKEKERLGVILKKDGNYYLGILKNNNLFKNYEYTGGDFYEKMNYKQLNNVYRQLPRLLFPLQKKLNSLTGNELNKYLSKYIENFGYNQEIADIKKEFDIFQASKEQGEKFDPTKLKKLINYYKKGLLFLYSDKYDLSSIESKDYNDLATFYQDIEEKMYSLNFSKIDSSFIDFKIQSGELYLFQIYNKDFSKFKKSGSKENIHTKYFKLLFDPQNLENLVIKLSGGAEVFFRDKTDDLNKKLDKSGKEIIQHKRYSQDKILFHISITLNANKGDKYYFNQMINEYLYKNKDIKIIGIDRGEKHLAYYSVIDRNGKIYEVDTLNIVNKINYLQKLETIEKSRKDARISWGEIENIKELKNGYISQVVNKLADLIIKYNAIIVFEDLNMGFKRGRQKIEKQVYQKLELALAKKLNYLTDKNKKLDEIGSYLKAWQLVPKVNDYQDIAKYKQSGIMFYTRANYTSTTCPVCGFRKNVYISNSATKEKQKKFFENVDISFDGNKFIFDYQIIQDKKKKQNTNKTKFNINSLNNRLKFNTKKMEVEEININDGLNNLFKNENIDLYGNINKQIFDKDAKFYKSLTFYFNLLLQLRNSDSKNDIDYIICPSCDYHSQDGLQGKNFNADANGAYNIARKGIMILNNIDDNIEKPDLYISDDDWDKFVQD</sequence>
<dbReference type="NCBIfam" id="TIGR04330">
    <property type="entry name" value="cas_Cpf1"/>
    <property type="match status" value="2"/>
</dbReference>
<dbReference type="GO" id="GO:0004519">
    <property type="term" value="F:endonuclease activity"/>
    <property type="evidence" value="ECO:0007669"/>
    <property type="project" value="UniProtKB-KW"/>
</dbReference>
<comment type="caution">
    <text evidence="5">The sequence shown here is derived from an EMBL/GenBank/DDBJ whole genome shotgun (WGS) entry which is preliminary data.</text>
</comment>
<keyword evidence="6" id="KW-1185">Reference proteome</keyword>
<dbReference type="InterPro" id="IPR040787">
    <property type="entry name" value="Cas12a_REC1"/>
</dbReference>
<dbReference type="InterPro" id="IPR040882">
    <property type="entry name" value="Cas12a_NUC"/>
</dbReference>
<name>A0ABS5QLA9_9BACT</name>
<evidence type="ECO:0000259" key="4">
    <source>
        <dbReference type="Pfam" id="PF21918"/>
    </source>
</evidence>
<dbReference type="RefSeq" id="WP_213348976.1">
    <property type="nucleotide sequence ID" value="NZ_JAEDAM010000026.1"/>
</dbReference>
<proteinExistence type="predicted"/>
<dbReference type="Pfam" id="PF18516">
    <property type="entry name" value="RuvC_1"/>
    <property type="match status" value="1"/>
</dbReference>
<dbReference type="EMBL" id="JAEDAM010000026">
    <property type="protein sequence ID" value="MBS8121957.1"/>
    <property type="molecule type" value="Genomic_DNA"/>
</dbReference>
<dbReference type="Pfam" id="PF18501">
    <property type="entry name" value="REC1"/>
    <property type="match status" value="1"/>
</dbReference>
<dbReference type="InterPro" id="IPR054116">
    <property type="entry name" value="Cas12a_REC2"/>
</dbReference>
<feature type="domain" description="Cas12a REC2" evidence="4">
    <location>
        <begin position="307"/>
        <end position="522"/>
    </location>
</feature>
<evidence type="ECO:0000259" key="3">
    <source>
        <dbReference type="Pfam" id="PF18516"/>
    </source>
</evidence>
<reference evidence="5 6" key="1">
    <citation type="journal article" date="2021" name="Nat. Commun.">
        <title>Reductive evolution and unique predatory mode in the CPR bacterium Vampirococcus lugosii.</title>
        <authorList>
            <person name="Moreira D."/>
            <person name="Zivanovic Y."/>
            <person name="Lopez-Archilla A.I."/>
            <person name="Iniesto M."/>
            <person name="Lopez-Garcia P."/>
        </authorList>
    </citation>
    <scope>NUCLEOTIDE SEQUENCE [LARGE SCALE GENOMIC DNA]</scope>
    <source>
        <strain evidence="5">Chiprana</strain>
    </source>
</reference>
<dbReference type="Pfam" id="PF18510">
    <property type="entry name" value="NUC"/>
    <property type="match status" value="1"/>
</dbReference>
<feature type="domain" description="Cas12a nuclease" evidence="2">
    <location>
        <begin position="1012"/>
        <end position="1153"/>
    </location>
</feature>
<dbReference type="Proteomes" id="UP000680365">
    <property type="component" value="Unassembled WGS sequence"/>
</dbReference>
<evidence type="ECO:0000313" key="6">
    <source>
        <dbReference type="Proteomes" id="UP000680365"/>
    </source>
</evidence>
<feature type="domain" description="Cas12a REC1" evidence="1">
    <location>
        <begin position="46"/>
        <end position="292"/>
    </location>
</feature>
<keyword evidence="5" id="KW-0378">Hydrolase</keyword>
<dbReference type="InterPro" id="IPR027620">
    <property type="entry name" value="Cas12a"/>
</dbReference>
<evidence type="ECO:0000259" key="2">
    <source>
        <dbReference type="Pfam" id="PF18510"/>
    </source>
</evidence>